<gene>
    <name evidence="1" type="ORF">AFM18_06810</name>
</gene>
<dbReference type="AlphaFoldDB" id="A0AAW3I8B6"/>
<name>A0AAW3I8B6_9BURK</name>
<dbReference type="EMBL" id="LGVG01000006">
    <property type="protein sequence ID" value="KNE28563.1"/>
    <property type="molecule type" value="Genomic_DNA"/>
</dbReference>
<reference evidence="1 2" key="1">
    <citation type="submission" date="2015-07" db="EMBL/GenBank/DDBJ databases">
        <title>Draft genome of Achromobacter spanius.</title>
        <authorList>
            <person name="Wang X."/>
        </authorList>
    </citation>
    <scope>NUCLEOTIDE SEQUENCE [LARGE SCALE GENOMIC DNA]</scope>
    <source>
        <strain evidence="1 2">CGMCC9173</strain>
    </source>
</reference>
<sequence>MHADSYPEGPSRRLQIAPGASHTFVLRAGATIICMAGSLRLEEAAAGTEATGRLPLPVSVRVHASEAHAVVEGGVVRVTAIDAADIICLDVPDPISRILSATAKIFRLKSPKSSNKSLGALHKIS</sequence>
<dbReference type="RefSeq" id="WP_050446035.1">
    <property type="nucleotide sequence ID" value="NZ_JBLWYY010000007.1"/>
</dbReference>
<evidence type="ECO:0000313" key="1">
    <source>
        <dbReference type="EMBL" id="KNE28563.1"/>
    </source>
</evidence>
<protein>
    <submittedName>
        <fullName evidence="1">Uncharacterized protein</fullName>
    </submittedName>
</protein>
<comment type="caution">
    <text evidence="1">The sequence shown here is derived from an EMBL/GenBank/DDBJ whole genome shotgun (WGS) entry which is preliminary data.</text>
</comment>
<proteinExistence type="predicted"/>
<dbReference type="Proteomes" id="UP000037511">
    <property type="component" value="Unassembled WGS sequence"/>
</dbReference>
<evidence type="ECO:0000313" key="2">
    <source>
        <dbReference type="Proteomes" id="UP000037511"/>
    </source>
</evidence>
<organism evidence="1 2">
    <name type="scientific">Achromobacter spanius</name>
    <dbReference type="NCBI Taxonomy" id="217203"/>
    <lineage>
        <taxon>Bacteria</taxon>
        <taxon>Pseudomonadati</taxon>
        <taxon>Pseudomonadota</taxon>
        <taxon>Betaproteobacteria</taxon>
        <taxon>Burkholderiales</taxon>
        <taxon>Alcaligenaceae</taxon>
        <taxon>Achromobacter</taxon>
    </lineage>
</organism>
<accession>A0AAW3I8B6</accession>